<evidence type="ECO:0000313" key="4">
    <source>
        <dbReference type="Proteomes" id="UP001228690"/>
    </source>
</evidence>
<dbReference type="EMBL" id="CP123443">
    <property type="protein sequence ID" value="WGK69368.1"/>
    <property type="molecule type" value="Genomic_DNA"/>
</dbReference>
<gene>
    <name evidence="3" type="ORF">P0082_00490</name>
</gene>
<keyword evidence="4" id="KW-1185">Reference proteome</keyword>
<accession>A0ABY8MJI4</accession>
<dbReference type="PROSITE" id="PS51257">
    <property type="entry name" value="PROKAR_LIPOPROTEIN"/>
    <property type="match status" value="1"/>
</dbReference>
<feature type="region of interest" description="Disordered" evidence="1">
    <location>
        <begin position="32"/>
        <end position="70"/>
    </location>
</feature>
<keyword evidence="2" id="KW-0732">Signal</keyword>
<reference evidence="3 4" key="1">
    <citation type="submission" date="2023-04" db="EMBL/GenBank/DDBJ databases">
        <title>Spirochaete genome identified in red abalone sample constitutes a novel genus.</title>
        <authorList>
            <person name="Sharma S.P."/>
            <person name="Purcell C.M."/>
            <person name="Hyde J.R."/>
            <person name="Severin A.J."/>
        </authorList>
    </citation>
    <scope>NUCLEOTIDE SEQUENCE [LARGE SCALE GENOMIC DNA]</scope>
    <source>
        <strain evidence="3 4">SP-2023</strain>
    </source>
</reference>
<name>A0ABY8MJI4_9SPIO</name>
<evidence type="ECO:0000313" key="3">
    <source>
        <dbReference type="EMBL" id="WGK69368.1"/>
    </source>
</evidence>
<dbReference type="RefSeq" id="WP_326927551.1">
    <property type="nucleotide sequence ID" value="NZ_CP123443.1"/>
</dbReference>
<evidence type="ECO:0000256" key="1">
    <source>
        <dbReference type="SAM" id="MobiDB-lite"/>
    </source>
</evidence>
<evidence type="ECO:0008006" key="5">
    <source>
        <dbReference type="Google" id="ProtNLM"/>
    </source>
</evidence>
<dbReference type="Proteomes" id="UP001228690">
    <property type="component" value="Chromosome"/>
</dbReference>
<evidence type="ECO:0000256" key="2">
    <source>
        <dbReference type="SAM" id="SignalP"/>
    </source>
</evidence>
<feature type="signal peptide" evidence="2">
    <location>
        <begin position="1"/>
        <end position="23"/>
    </location>
</feature>
<sequence>MKKYLLRCLLCLCSLGLIGLVSACSGLEDLISDEQGDQDKPGDQGEPGDHDKPGDQDKPGEPDEPKKPSGLDVLKTYRIQHTSENGGTEYKSAEWVGNERIFYKSDGSISQRHTYDTQGRLISYINSTDTYHYRYEGEGVTGSSLKTYRIQYTTQNRGTEYKSAEWVGNELILYKSNGSVLSRTTYDTQDRIISTGTYRYRYEGEGVTGSSLKTYRIQYTSIDGGTEYKSAEWAGNEKIQYISDGSVLLITTYDTRERLTSYGTLYHYRYED</sequence>
<protein>
    <recommendedName>
        <fullName evidence="5">RHS repeat protein</fullName>
    </recommendedName>
</protein>
<proteinExistence type="predicted"/>
<feature type="chain" id="PRO_5047234718" description="RHS repeat protein" evidence="2">
    <location>
        <begin position="24"/>
        <end position="272"/>
    </location>
</feature>
<organism evidence="3 4">
    <name type="scientific">Candidatus Haliotispira prima</name>
    <dbReference type="NCBI Taxonomy" id="3034016"/>
    <lineage>
        <taxon>Bacteria</taxon>
        <taxon>Pseudomonadati</taxon>
        <taxon>Spirochaetota</taxon>
        <taxon>Spirochaetia</taxon>
        <taxon>Spirochaetales</taxon>
        <taxon>Spirochaetaceae</taxon>
        <taxon>Candidatus Haliotispira</taxon>
    </lineage>
</organism>
<feature type="compositionally biased region" description="Basic and acidic residues" evidence="1">
    <location>
        <begin position="37"/>
        <end position="69"/>
    </location>
</feature>